<feature type="chain" id="PRO_5022719118" evidence="1">
    <location>
        <begin position="24"/>
        <end position="477"/>
    </location>
</feature>
<dbReference type="EMBL" id="BKCN01000045">
    <property type="protein sequence ID" value="GER05681.1"/>
    <property type="molecule type" value="Genomic_DNA"/>
</dbReference>
<dbReference type="Proteomes" id="UP000324996">
    <property type="component" value="Unassembled WGS sequence"/>
</dbReference>
<dbReference type="RefSeq" id="WP_042087451.1">
    <property type="nucleotide sequence ID" value="NZ_BKCN01000045.1"/>
</dbReference>
<keyword evidence="1" id="KW-0732">Signal</keyword>
<gene>
    <name evidence="2" type="ORF">JCM17846_33630</name>
</gene>
<evidence type="ECO:0000256" key="1">
    <source>
        <dbReference type="SAM" id="SignalP"/>
    </source>
</evidence>
<accession>A0A5A7NBC2</accession>
<reference evidence="2 3" key="1">
    <citation type="submission" date="2019-09" db="EMBL/GenBank/DDBJ databases">
        <title>NBRP : Genome information of microbial organism related human and environment.</title>
        <authorList>
            <person name="Hattori M."/>
            <person name="Oshima K."/>
            <person name="Inaba H."/>
            <person name="Suda W."/>
            <person name="Sakamoto M."/>
            <person name="Iino T."/>
            <person name="Kitahara M."/>
            <person name="Oshida Y."/>
            <person name="Iida T."/>
            <person name="Kudo T."/>
            <person name="Itoh T."/>
            <person name="Ohkuma M."/>
        </authorList>
    </citation>
    <scope>NUCLEOTIDE SEQUENCE [LARGE SCALE GENOMIC DNA]</scope>
    <source>
        <strain evidence="2 3">Q-1</strain>
    </source>
</reference>
<proteinExistence type="predicted"/>
<evidence type="ECO:0000313" key="2">
    <source>
        <dbReference type="EMBL" id="GER05681.1"/>
    </source>
</evidence>
<feature type="signal peptide" evidence="1">
    <location>
        <begin position="1"/>
        <end position="23"/>
    </location>
</feature>
<organism evidence="2 3">
    <name type="scientific">Iodidimonas nitroreducens</name>
    <dbReference type="NCBI Taxonomy" id="1236968"/>
    <lineage>
        <taxon>Bacteria</taxon>
        <taxon>Pseudomonadati</taxon>
        <taxon>Pseudomonadota</taxon>
        <taxon>Alphaproteobacteria</taxon>
        <taxon>Iodidimonadales</taxon>
        <taxon>Iodidimonadaceae</taxon>
        <taxon>Iodidimonas</taxon>
    </lineage>
</organism>
<protein>
    <submittedName>
        <fullName evidence="2">Uncharacterized protein</fullName>
    </submittedName>
</protein>
<keyword evidence="3" id="KW-1185">Reference proteome</keyword>
<dbReference type="AlphaFoldDB" id="A0A5A7NBC2"/>
<sequence length="477" mass="47256">MKTLNKLALSSAIVALSAGTAFADATLTVGTGGTIGELGTPINLAAGSNFLQQNGTLQLVIGEGATADFGLSGNAATITFNLTGTGFVLNGAPTPVTTGTCAAGTFTVGTAGPGDSSFTVTAAATFEANCGTAGNEAIFNLPVILTNTDLGNTASANISIAASAATTVEIVAAELADNIVEVVEPFDAAVTASALLPDLSLDTTPVFAGFVATPAPVFTGVLGTVNVSQTGGGVVTEIAAETGVVSPANVTLTATVEDATGIDNITVAPALTLVNSVAAPNVFTLEVPAGSIGGFLGGDRNVSINLLQGDDAAMVSAQDVTFSVASANGTTAVPSASVTGALASLTRDGTSKSFDWVAFEPANLNNIFRFTDLDAGAQVFATVTNLNSVDANGSNRINDFDVTAAGLTSGTSAGGELQISAVALGDALVDAGLLDPDAVAITRGSVTFTIEQSNVEVNRLMFNADGAVNSTTDWNQN</sequence>
<evidence type="ECO:0000313" key="3">
    <source>
        <dbReference type="Proteomes" id="UP000324996"/>
    </source>
</evidence>
<comment type="caution">
    <text evidence="2">The sequence shown here is derived from an EMBL/GenBank/DDBJ whole genome shotgun (WGS) entry which is preliminary data.</text>
</comment>
<name>A0A5A7NBC2_9PROT</name>